<dbReference type="NCBIfam" id="NF008010">
    <property type="entry name" value="PRK10739.1"/>
    <property type="match status" value="1"/>
</dbReference>
<evidence type="ECO:0000256" key="4">
    <source>
        <dbReference type="ARBA" id="ARBA00022692"/>
    </source>
</evidence>
<dbReference type="Proteomes" id="UP000175691">
    <property type="component" value="Unassembled WGS sequence"/>
</dbReference>
<evidence type="ECO:0000256" key="1">
    <source>
        <dbReference type="ARBA" id="ARBA00004651"/>
    </source>
</evidence>
<keyword evidence="4 7" id="KW-0812">Transmembrane</keyword>
<keyword evidence="9" id="KW-1185">Reference proteome</keyword>
<dbReference type="PANTHER" id="PTHR33508">
    <property type="entry name" value="UPF0056 MEMBRANE PROTEIN YHCE"/>
    <property type="match status" value="1"/>
</dbReference>
<organism evidence="8 9">
    <name type="scientific">Alteromonas confluentis</name>
    <dbReference type="NCBI Taxonomy" id="1656094"/>
    <lineage>
        <taxon>Bacteria</taxon>
        <taxon>Pseudomonadati</taxon>
        <taxon>Pseudomonadota</taxon>
        <taxon>Gammaproteobacteria</taxon>
        <taxon>Alteromonadales</taxon>
        <taxon>Alteromonadaceae</taxon>
        <taxon>Alteromonas/Salinimonas group</taxon>
        <taxon>Alteromonas</taxon>
    </lineage>
</organism>
<feature type="transmembrane region" description="Helical" evidence="7">
    <location>
        <begin position="71"/>
        <end position="88"/>
    </location>
</feature>
<comment type="subcellular location">
    <subcellularLocation>
        <location evidence="1 7">Cell membrane</location>
        <topology evidence="1 7">Multi-pass membrane protein</topology>
    </subcellularLocation>
</comment>
<gene>
    <name evidence="8" type="ORF">BFC18_15380</name>
</gene>
<comment type="caution">
    <text evidence="8">The sequence shown here is derived from an EMBL/GenBank/DDBJ whole genome shotgun (WGS) entry which is preliminary data.</text>
</comment>
<reference evidence="8 9" key="1">
    <citation type="submission" date="2016-08" db="EMBL/GenBank/DDBJ databases">
        <authorList>
            <person name="Seilhamer J.J."/>
        </authorList>
    </citation>
    <scope>NUCLEOTIDE SEQUENCE [LARGE SCALE GENOMIC DNA]</scope>
    <source>
        <strain evidence="8 9">KCTC 42603</strain>
    </source>
</reference>
<keyword evidence="6 7" id="KW-0472">Membrane</keyword>
<proteinExistence type="inferred from homology"/>
<dbReference type="PANTHER" id="PTHR33508:SF10">
    <property type="entry name" value="UPF0056 INNER MEMBRANE PROTEIN YHGN"/>
    <property type="match status" value="1"/>
</dbReference>
<comment type="similarity">
    <text evidence="2 7">Belongs to the UPF0056 (MarC) family.</text>
</comment>
<dbReference type="Pfam" id="PF01914">
    <property type="entry name" value="MarC"/>
    <property type="match status" value="1"/>
</dbReference>
<dbReference type="EMBL" id="MDHN01000032">
    <property type="protein sequence ID" value="OFC69961.1"/>
    <property type="molecule type" value="Genomic_DNA"/>
</dbReference>
<keyword evidence="3" id="KW-1003">Cell membrane</keyword>
<protein>
    <recommendedName>
        <fullName evidence="7">UPF0056 membrane protein</fullName>
    </recommendedName>
</protein>
<evidence type="ECO:0000313" key="9">
    <source>
        <dbReference type="Proteomes" id="UP000175691"/>
    </source>
</evidence>
<dbReference type="NCBIfam" id="TIGR00427">
    <property type="entry name" value="NAAT family transporter"/>
    <property type="match status" value="1"/>
</dbReference>
<feature type="transmembrane region" description="Helical" evidence="7">
    <location>
        <begin position="6"/>
        <end position="27"/>
    </location>
</feature>
<evidence type="ECO:0000256" key="3">
    <source>
        <dbReference type="ARBA" id="ARBA00022475"/>
    </source>
</evidence>
<feature type="transmembrane region" description="Helical" evidence="7">
    <location>
        <begin position="39"/>
        <end position="59"/>
    </location>
</feature>
<accession>A0A1E7Z940</accession>
<name>A0A1E7Z940_9ALTE</name>
<dbReference type="InterPro" id="IPR002771">
    <property type="entry name" value="Multi_antbiot-R_MarC"/>
</dbReference>
<evidence type="ECO:0000256" key="2">
    <source>
        <dbReference type="ARBA" id="ARBA00009784"/>
    </source>
</evidence>
<dbReference type="OrthoDB" id="21094at2"/>
<keyword evidence="5 7" id="KW-1133">Transmembrane helix</keyword>
<dbReference type="RefSeq" id="WP_070126209.1">
    <property type="nucleotide sequence ID" value="NZ_MDHN01000032.1"/>
</dbReference>
<feature type="transmembrane region" description="Helical" evidence="7">
    <location>
        <begin position="139"/>
        <end position="161"/>
    </location>
</feature>
<evidence type="ECO:0000256" key="6">
    <source>
        <dbReference type="ARBA" id="ARBA00023136"/>
    </source>
</evidence>
<feature type="transmembrane region" description="Helical" evidence="7">
    <location>
        <begin position="109"/>
        <end position="127"/>
    </location>
</feature>
<evidence type="ECO:0000313" key="8">
    <source>
        <dbReference type="EMBL" id="OFC69961.1"/>
    </source>
</evidence>
<feature type="transmembrane region" description="Helical" evidence="7">
    <location>
        <begin position="173"/>
        <end position="195"/>
    </location>
</feature>
<evidence type="ECO:0000256" key="5">
    <source>
        <dbReference type="ARBA" id="ARBA00022989"/>
    </source>
</evidence>
<evidence type="ECO:0000256" key="7">
    <source>
        <dbReference type="RuleBase" id="RU362048"/>
    </source>
</evidence>
<dbReference type="AlphaFoldDB" id="A0A1E7Z940"/>
<dbReference type="GO" id="GO:0005886">
    <property type="term" value="C:plasma membrane"/>
    <property type="evidence" value="ECO:0007669"/>
    <property type="project" value="UniProtKB-SubCell"/>
</dbReference>
<sequence>MDTWSAAIMLFLIMDPLGNLPVFMSVLKSIEPKRRRVILIRELIFALVILLIFLFSGQAVLDFLNVRQETVSIAGGIILFLIALKMIFPPQSGNALGLAVGEEPFLVPLAIPMIAGPSTLAALILLANQGPNRMLDWTLALGGAWLISAIILLFSEVFHRLLGERGLTAMERLMGMILVMISIQMFLDGISHYLVHASGALQQ</sequence>
<dbReference type="STRING" id="1656094.BFC18_15380"/>